<dbReference type="Proteomes" id="UP001216638">
    <property type="component" value="Chromosome 1"/>
</dbReference>
<evidence type="ECO:0000313" key="8">
    <source>
        <dbReference type="EMBL" id="WFC94609.1"/>
    </source>
</evidence>
<name>A0AAF0DRS8_9BASI</name>
<dbReference type="InterPro" id="IPR035952">
    <property type="entry name" value="Rhomboid-like_sf"/>
</dbReference>
<dbReference type="GO" id="GO:0004252">
    <property type="term" value="F:serine-type endopeptidase activity"/>
    <property type="evidence" value="ECO:0007669"/>
    <property type="project" value="TreeGrafter"/>
</dbReference>
<feature type="region of interest" description="Disordered" evidence="5">
    <location>
        <begin position="546"/>
        <end position="567"/>
    </location>
</feature>
<evidence type="ECO:0000313" key="9">
    <source>
        <dbReference type="Proteomes" id="UP001216638"/>
    </source>
</evidence>
<evidence type="ECO:0000256" key="1">
    <source>
        <dbReference type="ARBA" id="ARBA00004141"/>
    </source>
</evidence>
<evidence type="ECO:0000256" key="4">
    <source>
        <dbReference type="ARBA" id="ARBA00023136"/>
    </source>
</evidence>
<feature type="transmembrane region" description="Helical" evidence="6">
    <location>
        <begin position="87"/>
        <end position="116"/>
    </location>
</feature>
<dbReference type="PANTHER" id="PTHR43066">
    <property type="entry name" value="RHOMBOID-RELATED PROTEIN"/>
    <property type="match status" value="1"/>
</dbReference>
<organism evidence="8 9">
    <name type="scientific">Malassezia brasiliensis</name>
    <dbReference type="NCBI Taxonomy" id="1821822"/>
    <lineage>
        <taxon>Eukaryota</taxon>
        <taxon>Fungi</taxon>
        <taxon>Dikarya</taxon>
        <taxon>Basidiomycota</taxon>
        <taxon>Ustilaginomycotina</taxon>
        <taxon>Malasseziomycetes</taxon>
        <taxon>Malasseziales</taxon>
        <taxon>Malasseziaceae</taxon>
        <taxon>Malassezia</taxon>
    </lineage>
</organism>
<accession>A0AAF0DRS8</accession>
<dbReference type="EMBL" id="CP119951">
    <property type="protein sequence ID" value="WFC94609.1"/>
    <property type="molecule type" value="Genomic_DNA"/>
</dbReference>
<dbReference type="PANTHER" id="PTHR43066:SF21">
    <property type="entry name" value="UBIQUITIN-ASSOCIATED DOMAIN-CONTAINING PROTEIN 2"/>
    <property type="match status" value="1"/>
</dbReference>
<feature type="transmembrane region" description="Helical" evidence="6">
    <location>
        <begin position="54"/>
        <end position="75"/>
    </location>
</feature>
<proteinExistence type="predicted"/>
<gene>
    <name evidence="8" type="ORF">MBRA1_001242</name>
</gene>
<protein>
    <submittedName>
        <fullName evidence="8">Uncharacterized protein</fullName>
    </submittedName>
</protein>
<evidence type="ECO:0000256" key="6">
    <source>
        <dbReference type="SAM" id="Phobius"/>
    </source>
</evidence>
<dbReference type="GO" id="GO:0016020">
    <property type="term" value="C:membrane"/>
    <property type="evidence" value="ECO:0007669"/>
    <property type="project" value="UniProtKB-SubCell"/>
</dbReference>
<feature type="chain" id="PRO_5042197940" evidence="7">
    <location>
        <begin position="31"/>
        <end position="779"/>
    </location>
</feature>
<keyword evidence="2 6" id="KW-0812">Transmembrane</keyword>
<evidence type="ECO:0000256" key="3">
    <source>
        <dbReference type="ARBA" id="ARBA00022989"/>
    </source>
</evidence>
<feature type="signal peptide" evidence="7">
    <location>
        <begin position="1"/>
        <end position="30"/>
    </location>
</feature>
<evidence type="ECO:0000256" key="7">
    <source>
        <dbReference type="SAM" id="SignalP"/>
    </source>
</evidence>
<keyword evidence="7" id="KW-0732">Signal</keyword>
<comment type="subcellular location">
    <subcellularLocation>
        <location evidence="1">Membrane</location>
        <topology evidence="1">Multi-pass membrane protein</topology>
    </subcellularLocation>
</comment>
<keyword evidence="4 6" id="KW-0472">Membrane</keyword>
<evidence type="ECO:0000256" key="5">
    <source>
        <dbReference type="SAM" id="MobiDB-lite"/>
    </source>
</evidence>
<evidence type="ECO:0000256" key="2">
    <source>
        <dbReference type="ARBA" id="ARBA00022692"/>
    </source>
</evidence>
<dbReference type="SUPFAM" id="SSF144091">
    <property type="entry name" value="Rhomboid-like"/>
    <property type="match status" value="1"/>
</dbReference>
<feature type="region of interest" description="Disordered" evidence="5">
    <location>
        <begin position="441"/>
        <end position="509"/>
    </location>
</feature>
<feature type="compositionally biased region" description="Acidic residues" evidence="5">
    <location>
        <begin position="466"/>
        <end position="480"/>
    </location>
</feature>
<keyword evidence="9" id="KW-1185">Reference proteome</keyword>
<keyword evidence="3 6" id="KW-1133">Transmembrane helix</keyword>
<sequence>MATGFAHASCTKAAILGLALTSLVVSFAGAKPYIQFRIVPHVSTYHQYWQLATYPLAYTNSSELFAGSLLTYFAACPIERRFGARKFALFLALAYTLHAILSLLWGLCSIATVALFPVRMQAWPIVAAGGTGYLPGGPFGVLAALTHQYYTHVPPLWSIQISDVEFTDRVLVGTLAGLLAISQPPLSLVTMGLGILASVLYSAQIGPFTLSACKMPEHIATAANRLLEPWLGTTRLPFRPPRATYRTLRPRDPSTWPAGASTSYLFATPAGKGETGYVPAHVDHVMLFCPKLTQHLAAEDPARLTDQVLFYTSIANPVSHAAIAQQVALANALIDFASRRLVSVENAWDTWQLHHGDPDTVQTKHGREKLEQDLERFFSKWVWQWDVERQTASPLHASTPPPARIGLVAETVASLASCLDIPASNLEKPMAWFSKTTAREDFRSPAPDAVDAPPGMSEPQAPEPNDAPETDETADPDAPETDISTVAADDLSASVDSYPSMGLKQGRTTPELQEHHIPFPVREQSAIFSTNAPFQTLHEQLNQALGSDDQDAAPSPKSGAALQHSQAHAAYAAANPLASVSLSAPQAPQEKPADALPPRSKLKEAVNARGPVKAWQQPVYITYTTRKLLTVIHVWHTKPQDAQAWLDVSWELLRRVQRVVNDALLRVPIHSADYLHMDDRAALTLNHLAFVRDAPAEMRAGIEAQLLAAEGMLQRHHVKETLAREEHGLYWVAARAAADRENTSRTFLVLHGNDQRRYGIAECDQQMRRLAAKHSAFNL</sequence>
<dbReference type="AlphaFoldDB" id="A0AAF0DRS8"/>
<reference evidence="8" key="1">
    <citation type="submission" date="2023-03" db="EMBL/GenBank/DDBJ databases">
        <title>Mating type loci evolution in Malassezia.</title>
        <authorList>
            <person name="Coelho M.A."/>
        </authorList>
    </citation>
    <scope>NUCLEOTIDE SEQUENCE</scope>
    <source>
        <strain evidence="8">CBS 14135</strain>
    </source>
</reference>